<dbReference type="EMBL" id="JADOGI010000005">
    <property type="protein sequence ID" value="MBF8184772.1"/>
    <property type="molecule type" value="Genomic_DNA"/>
</dbReference>
<dbReference type="NCBIfam" id="TIGR04267">
    <property type="entry name" value="mod_HExxH"/>
    <property type="match status" value="1"/>
</dbReference>
<gene>
    <name evidence="1" type="ORF">ITP53_03240</name>
</gene>
<evidence type="ECO:0008006" key="3">
    <source>
        <dbReference type="Google" id="ProtNLM"/>
    </source>
</evidence>
<name>A0A931A8I4_9ACTN</name>
<comment type="caution">
    <text evidence="1">The sequence shown here is derived from an EMBL/GenBank/DDBJ whole genome shotgun (WGS) entry which is preliminary data.</text>
</comment>
<dbReference type="AlphaFoldDB" id="A0A931A8I4"/>
<keyword evidence="2" id="KW-1185">Reference proteome</keyword>
<reference evidence="1" key="1">
    <citation type="submission" date="2020-11" db="EMBL/GenBank/DDBJ databases">
        <title>Whole-genome analyses of Nonomuraea sp. K274.</title>
        <authorList>
            <person name="Veyisoglu A."/>
        </authorList>
    </citation>
    <scope>NUCLEOTIDE SEQUENCE</scope>
    <source>
        <strain evidence="1">K274</strain>
    </source>
</reference>
<accession>A0A931A8I4</accession>
<proteinExistence type="predicted"/>
<evidence type="ECO:0000313" key="2">
    <source>
        <dbReference type="Proteomes" id="UP000605361"/>
    </source>
</evidence>
<protein>
    <recommendedName>
        <fullName evidence="3">HEXXH motif-containing protein</fullName>
    </recommendedName>
</protein>
<dbReference type="RefSeq" id="WP_195893756.1">
    <property type="nucleotide sequence ID" value="NZ_JADOGI010000005.1"/>
</dbReference>
<evidence type="ECO:0000313" key="1">
    <source>
        <dbReference type="EMBL" id="MBF8184772.1"/>
    </source>
</evidence>
<dbReference type="InterPro" id="IPR026337">
    <property type="entry name" value="AKG_HExxH"/>
</dbReference>
<sequence>MSITGTHPTLPPIAVADAYPDEPLNRYRTRVARGVSRVIPRLMDRLDHAQATTVGNLLEIYDGLTESQRGDIAQHPLFCTWWIKVKAAVGSGDNAQLSTLLKHFGRFVLVPALRGGLSDATVALPLSEKGELRFPGHARHISLPVRDAAESIVRVEGDTLDITVDDRTWRVSAARLLDPQDVDADLLVSRPLIADGNVEVDASDPWFLRFFESQNARSAIPGYPPRDLSAYQPVGMDVVDAIERAISLLDSACPEFGAEFRSYIKIVAPVQSKLISTFTDTGFFGTIFMSERFAPFSDTLYTTEHLLHEASHHRLMLLMEDDPMIESTPDKLVASPWRDDARPMHQILHGTFVFARILQMLTAMMRYDSAPSLAQRYAEVRKELWQALRTLDSAETSFTPGGRRLVEQFHTVAQD</sequence>
<dbReference type="Proteomes" id="UP000605361">
    <property type="component" value="Unassembled WGS sequence"/>
</dbReference>
<organism evidence="1 2">
    <name type="scientific">Nonomuraea cypriaca</name>
    <dbReference type="NCBI Taxonomy" id="1187855"/>
    <lineage>
        <taxon>Bacteria</taxon>
        <taxon>Bacillati</taxon>
        <taxon>Actinomycetota</taxon>
        <taxon>Actinomycetes</taxon>
        <taxon>Streptosporangiales</taxon>
        <taxon>Streptosporangiaceae</taxon>
        <taxon>Nonomuraea</taxon>
    </lineage>
</organism>